<accession>A0A1V6PDV0</accession>
<dbReference type="EMBL" id="MDYL01000008">
    <property type="protein sequence ID" value="OQD75191.1"/>
    <property type="molecule type" value="Genomic_DNA"/>
</dbReference>
<evidence type="ECO:0008006" key="4">
    <source>
        <dbReference type="Google" id="ProtNLM"/>
    </source>
</evidence>
<protein>
    <recommendedName>
        <fullName evidence="4">Phosphoglycerate mutase family protein</fullName>
    </recommendedName>
</protein>
<dbReference type="OrthoDB" id="425925at2759"/>
<sequence>MLFRSAFLFLYTLSVASARGPATVYMIRHGEKPTDKNDQGLAIDGWRRAQCLREVFKADSGYNIGRIIAPPVMQNGDHRRPYMTVLPLAQDLGFEIDDHCTRKDSECVADAIRSYDGPGNILVSWRHSNMGDIQELLGSENPVDYPKDRFDIIWTMPYPYNEITDIYSEDCPGLDARPGVLAQLYM</sequence>
<dbReference type="OMA" id="APRPNRY"/>
<feature type="signal peptide" evidence="1">
    <location>
        <begin position="1"/>
        <end position="18"/>
    </location>
</feature>
<keyword evidence="1" id="KW-0732">Signal</keyword>
<evidence type="ECO:0000256" key="1">
    <source>
        <dbReference type="SAM" id="SignalP"/>
    </source>
</evidence>
<dbReference type="AlphaFoldDB" id="A0A1V6PDV0"/>
<evidence type="ECO:0000313" key="3">
    <source>
        <dbReference type="Proteomes" id="UP000191522"/>
    </source>
</evidence>
<keyword evidence="3" id="KW-1185">Reference proteome</keyword>
<comment type="caution">
    <text evidence="2">The sequence shown here is derived from an EMBL/GenBank/DDBJ whole genome shotgun (WGS) entry which is preliminary data.</text>
</comment>
<dbReference type="STRING" id="69771.A0A1V6PDV0"/>
<proteinExistence type="predicted"/>
<name>A0A1V6PDV0_PENDC</name>
<feature type="chain" id="PRO_5012822350" description="Phosphoglycerate mutase family protein" evidence="1">
    <location>
        <begin position="19"/>
        <end position="186"/>
    </location>
</feature>
<gene>
    <name evidence="2" type="ORF">PENDEC_c008G02140</name>
</gene>
<dbReference type="Proteomes" id="UP000191522">
    <property type="component" value="Unassembled WGS sequence"/>
</dbReference>
<reference evidence="3" key="1">
    <citation type="journal article" date="2017" name="Nat. Microbiol.">
        <title>Global analysis of biosynthetic gene clusters reveals vast potential of secondary metabolite production in Penicillium species.</title>
        <authorList>
            <person name="Nielsen J.C."/>
            <person name="Grijseels S."/>
            <person name="Prigent S."/>
            <person name="Ji B."/>
            <person name="Dainat J."/>
            <person name="Nielsen K.F."/>
            <person name="Frisvad J.C."/>
            <person name="Workman M."/>
            <person name="Nielsen J."/>
        </authorList>
    </citation>
    <scope>NUCLEOTIDE SEQUENCE [LARGE SCALE GENOMIC DNA]</scope>
    <source>
        <strain evidence="3">IBT 11843</strain>
    </source>
</reference>
<evidence type="ECO:0000313" key="2">
    <source>
        <dbReference type="EMBL" id="OQD75191.1"/>
    </source>
</evidence>
<organism evidence="2 3">
    <name type="scientific">Penicillium decumbens</name>
    <dbReference type="NCBI Taxonomy" id="69771"/>
    <lineage>
        <taxon>Eukaryota</taxon>
        <taxon>Fungi</taxon>
        <taxon>Dikarya</taxon>
        <taxon>Ascomycota</taxon>
        <taxon>Pezizomycotina</taxon>
        <taxon>Eurotiomycetes</taxon>
        <taxon>Eurotiomycetidae</taxon>
        <taxon>Eurotiales</taxon>
        <taxon>Aspergillaceae</taxon>
        <taxon>Penicillium</taxon>
    </lineage>
</organism>